<sequence length="128" mass="14470">MSRFNKGLFTFLCSLLSLVIYTHAEAQTTTPTATTQVVVEKPVIVTAVPAPKEVIATPAGYMNCFTVMAGWYKDVWVAEHRVCQYADSTSGVAWIEGYWMCNKYDLGEGKCTNWEWKAPRWEKTLAVY</sequence>
<keyword evidence="3" id="KW-1185">Reference proteome</keyword>
<dbReference type="EMBL" id="QQAX01000013">
    <property type="protein sequence ID" value="RDI42699.1"/>
    <property type="molecule type" value="Genomic_DNA"/>
</dbReference>
<evidence type="ECO:0000313" key="3">
    <source>
        <dbReference type="Proteomes" id="UP000254720"/>
    </source>
</evidence>
<evidence type="ECO:0000256" key="1">
    <source>
        <dbReference type="SAM" id="SignalP"/>
    </source>
</evidence>
<reference evidence="2 3" key="1">
    <citation type="submission" date="2018-07" db="EMBL/GenBank/DDBJ databases">
        <title>Genomic Encyclopedia of Type Strains, Phase IV (KMG-IV): sequencing the most valuable type-strain genomes for metagenomic binning, comparative biology and taxonomic classification.</title>
        <authorList>
            <person name="Goeker M."/>
        </authorList>
    </citation>
    <scope>NUCLEOTIDE SEQUENCE [LARGE SCALE GENOMIC DNA]</scope>
    <source>
        <strain evidence="2 3">DSM 16500</strain>
    </source>
</reference>
<protein>
    <submittedName>
        <fullName evidence="2">Uncharacterized protein</fullName>
    </submittedName>
</protein>
<keyword evidence="1" id="KW-0732">Signal</keyword>
<feature type="chain" id="PRO_5016654743" evidence="1">
    <location>
        <begin position="27"/>
        <end position="128"/>
    </location>
</feature>
<evidence type="ECO:0000313" key="2">
    <source>
        <dbReference type="EMBL" id="RDI42699.1"/>
    </source>
</evidence>
<accession>A0A370GHP8</accession>
<organism evidence="2 3">
    <name type="scientific">Aquicella lusitana</name>
    <dbReference type="NCBI Taxonomy" id="254246"/>
    <lineage>
        <taxon>Bacteria</taxon>
        <taxon>Pseudomonadati</taxon>
        <taxon>Pseudomonadota</taxon>
        <taxon>Gammaproteobacteria</taxon>
        <taxon>Legionellales</taxon>
        <taxon>Coxiellaceae</taxon>
        <taxon>Aquicella</taxon>
    </lineage>
</organism>
<feature type="signal peptide" evidence="1">
    <location>
        <begin position="1"/>
        <end position="26"/>
    </location>
</feature>
<dbReference type="Proteomes" id="UP000254720">
    <property type="component" value="Unassembled WGS sequence"/>
</dbReference>
<comment type="caution">
    <text evidence="2">The sequence shown here is derived from an EMBL/GenBank/DDBJ whole genome shotgun (WGS) entry which is preliminary data.</text>
</comment>
<dbReference type="RefSeq" id="WP_114834562.1">
    <property type="nucleotide sequence ID" value="NZ_LR699114.1"/>
</dbReference>
<dbReference type="OrthoDB" id="10005630at2"/>
<name>A0A370GHP8_9COXI</name>
<proteinExistence type="predicted"/>
<dbReference type="AlphaFoldDB" id="A0A370GHP8"/>
<gene>
    <name evidence="2" type="ORF">C8D86_11328</name>
</gene>